<comment type="pathway">
    <text evidence="3">Carbohydrate degradation; glycolysis; pyruvate from D-glyceraldehyde 3-phosphate: step 3/5.</text>
</comment>
<evidence type="ECO:0000256" key="3">
    <source>
        <dbReference type="ARBA" id="ARBA00004798"/>
    </source>
</evidence>
<evidence type="ECO:0000256" key="1">
    <source>
        <dbReference type="ARBA" id="ARBA00000370"/>
    </source>
</evidence>
<dbReference type="Gene3D" id="3.40.1450.10">
    <property type="entry name" value="BPG-independent phosphoglycerate mutase, domain B"/>
    <property type="match status" value="1"/>
</dbReference>
<dbReference type="InParanoid" id="Q8EX30"/>
<feature type="domain" description="Metalloenzyme" evidence="10">
    <location>
        <begin position="6"/>
        <end position="471"/>
    </location>
</feature>
<dbReference type="InterPro" id="IPR006124">
    <property type="entry name" value="Metalloenzyme"/>
</dbReference>
<dbReference type="InterPro" id="IPR011258">
    <property type="entry name" value="BPG-indep_PGM_N"/>
</dbReference>
<name>Q8EX30_MALP2</name>
<dbReference type="GO" id="GO:0030145">
    <property type="term" value="F:manganese ion binding"/>
    <property type="evidence" value="ECO:0007669"/>
    <property type="project" value="InterPro"/>
</dbReference>
<accession>Q8EX30</accession>
<dbReference type="GO" id="GO:0004619">
    <property type="term" value="F:phosphoglycerate mutase activity"/>
    <property type="evidence" value="ECO:0007669"/>
    <property type="project" value="UniProtKB-EC"/>
</dbReference>
<protein>
    <recommendedName>
        <fullName evidence="5">phosphoglycerate mutase (2,3-diphosphoglycerate-independent)</fullName>
        <ecNumber evidence="5">5.4.2.12</ecNumber>
    </recommendedName>
</protein>
<gene>
    <name evidence="12" type="ordered locus">MYPE200</name>
</gene>
<evidence type="ECO:0000256" key="8">
    <source>
        <dbReference type="ARBA" id="ARBA00023211"/>
    </source>
</evidence>
<comment type="cofactor">
    <cofactor evidence="2">
        <name>Mn(2+)</name>
        <dbReference type="ChEBI" id="CHEBI:29035"/>
    </cofactor>
</comment>
<dbReference type="EMBL" id="BA000026">
    <property type="protein sequence ID" value="BAC43810.1"/>
    <property type="molecule type" value="Genomic_DNA"/>
</dbReference>
<evidence type="ECO:0000256" key="4">
    <source>
        <dbReference type="ARBA" id="ARBA00008819"/>
    </source>
</evidence>
<keyword evidence="6" id="KW-0479">Metal-binding</keyword>
<evidence type="ECO:0000256" key="2">
    <source>
        <dbReference type="ARBA" id="ARBA00001936"/>
    </source>
</evidence>
<evidence type="ECO:0000259" key="11">
    <source>
        <dbReference type="Pfam" id="PF06415"/>
    </source>
</evidence>
<reference evidence="12 13" key="1">
    <citation type="journal article" date="2002" name="Nucleic Acids Res.">
        <title>The complete genomic sequence of Mycoplasma penetrans, an intracellular bacterial pathogen in humans.</title>
        <authorList>
            <person name="Sasaki Y."/>
            <person name="Ishikawa J."/>
            <person name="Yamashita A."/>
            <person name="Oshima K."/>
            <person name="Kenri T."/>
            <person name="Furuya K."/>
            <person name="Yoshino C."/>
            <person name="Horino A."/>
            <person name="Shiba T."/>
            <person name="Sasaki T."/>
            <person name="Hattori M."/>
        </authorList>
    </citation>
    <scope>NUCLEOTIDE SEQUENCE [LARGE SCALE GENOMIC DNA]</scope>
    <source>
        <strain evidence="12 13">HF-2</strain>
    </source>
</reference>
<dbReference type="Proteomes" id="UP000002522">
    <property type="component" value="Chromosome"/>
</dbReference>
<keyword evidence="13" id="KW-1185">Reference proteome</keyword>
<dbReference type="eggNOG" id="COG0696">
    <property type="taxonomic scope" value="Bacteria"/>
</dbReference>
<evidence type="ECO:0000259" key="10">
    <source>
        <dbReference type="Pfam" id="PF01676"/>
    </source>
</evidence>
<dbReference type="HOGENOM" id="CLU_297688_0_0_14"/>
<dbReference type="GO" id="GO:0006096">
    <property type="term" value="P:glycolytic process"/>
    <property type="evidence" value="ECO:0007669"/>
    <property type="project" value="UniProtKB-UniPathway"/>
</dbReference>
<organism evidence="12 13">
    <name type="scientific">Malacoplasma penetrans (strain HF-2)</name>
    <name type="common">Mycoplasma penetrans</name>
    <dbReference type="NCBI Taxonomy" id="272633"/>
    <lineage>
        <taxon>Bacteria</taxon>
        <taxon>Bacillati</taxon>
        <taxon>Mycoplasmatota</taxon>
        <taxon>Mycoplasmoidales</taxon>
        <taxon>Mycoplasmoidaceae</taxon>
        <taxon>Malacoplasma</taxon>
    </lineage>
</organism>
<evidence type="ECO:0000256" key="9">
    <source>
        <dbReference type="ARBA" id="ARBA00023235"/>
    </source>
</evidence>
<dbReference type="AlphaFoldDB" id="Q8EX30"/>
<dbReference type="STRING" id="272633.gene:10731111"/>
<proteinExistence type="inferred from homology"/>
<dbReference type="UniPathway" id="UPA00109">
    <property type="reaction ID" value="UER00186"/>
</dbReference>
<evidence type="ECO:0000256" key="5">
    <source>
        <dbReference type="ARBA" id="ARBA00012026"/>
    </source>
</evidence>
<dbReference type="Gene3D" id="3.40.720.10">
    <property type="entry name" value="Alkaline Phosphatase, subunit A"/>
    <property type="match status" value="1"/>
</dbReference>
<evidence type="ECO:0000313" key="12">
    <source>
        <dbReference type="EMBL" id="BAC43810.1"/>
    </source>
</evidence>
<evidence type="ECO:0000256" key="6">
    <source>
        <dbReference type="ARBA" id="ARBA00022723"/>
    </source>
</evidence>
<dbReference type="Pfam" id="PF01676">
    <property type="entry name" value="Metalloenzyme"/>
    <property type="match status" value="1"/>
</dbReference>
<feature type="domain" description="BPG-independent PGAM N-terminal" evidence="11">
    <location>
        <begin position="89"/>
        <end position="280"/>
    </location>
</feature>
<dbReference type="SUPFAM" id="SSF53649">
    <property type="entry name" value="Alkaline phosphatase-like"/>
    <property type="match status" value="1"/>
</dbReference>
<comment type="similarity">
    <text evidence="4">Belongs to the BPG-independent phosphoglycerate mutase family.</text>
</comment>
<evidence type="ECO:0000256" key="7">
    <source>
        <dbReference type="ARBA" id="ARBA00023152"/>
    </source>
</evidence>
<comment type="catalytic activity">
    <reaction evidence="1">
        <text>(2R)-2-phosphoglycerate = (2R)-3-phosphoglycerate</text>
        <dbReference type="Rhea" id="RHEA:15901"/>
        <dbReference type="ChEBI" id="CHEBI:58272"/>
        <dbReference type="ChEBI" id="CHEBI:58289"/>
        <dbReference type="EC" id="5.4.2.12"/>
    </reaction>
</comment>
<evidence type="ECO:0000313" key="13">
    <source>
        <dbReference type="Proteomes" id="UP000002522"/>
    </source>
</evidence>
<dbReference type="SUPFAM" id="SSF64158">
    <property type="entry name" value="2,3-Bisphosphoglycerate-independent phosphoglycerate mutase, substrate-binding domain"/>
    <property type="match status" value="1"/>
</dbReference>
<dbReference type="PANTHER" id="PTHR31637">
    <property type="entry name" value="2,3-BISPHOSPHOGLYCERATE-INDEPENDENT PHOSPHOGLYCERATE MUTASE"/>
    <property type="match status" value="1"/>
</dbReference>
<dbReference type="KEGG" id="mpe:MYPE200"/>
<dbReference type="Pfam" id="PF06415">
    <property type="entry name" value="iPGM_N"/>
    <property type="match status" value="1"/>
</dbReference>
<keyword evidence="7" id="KW-0324">Glycolysis</keyword>
<dbReference type="RefSeq" id="WP_011076846.1">
    <property type="nucleotide sequence ID" value="NC_004432.1"/>
</dbReference>
<dbReference type="GO" id="GO:0006007">
    <property type="term" value="P:glucose catabolic process"/>
    <property type="evidence" value="ECO:0007669"/>
    <property type="project" value="InterPro"/>
</dbReference>
<dbReference type="InterPro" id="IPR036646">
    <property type="entry name" value="PGAM_B_sf"/>
</dbReference>
<dbReference type="PANTHER" id="PTHR31637:SF0">
    <property type="entry name" value="2,3-BISPHOSPHOGLYCERATE-INDEPENDENT PHOSPHOGLYCERATE MUTASE"/>
    <property type="match status" value="1"/>
</dbReference>
<dbReference type="InterPro" id="IPR017850">
    <property type="entry name" value="Alkaline_phosphatase_core_sf"/>
</dbReference>
<dbReference type="InterPro" id="IPR005995">
    <property type="entry name" value="Pgm_bpd_ind"/>
</dbReference>
<dbReference type="EC" id="5.4.2.12" evidence="5"/>
<sequence>MKNTLIFLVTEGIGLNKKWKGNYLKLANKPNINYLISGIYPWALLSNDRKRNKYIPKKTYPSVKRDVDSNFYEMLYGETDIKTYLELLDEQIKSKSLHNLEIFNKLIDRSNKTNSKIVHIFSMLSFNENKFNAKNLFYVINVLIKKGLKPVLHLIADGQDERPYSFNKNLSNFSKFLLKRNTPIVTVAGRNHVFGKKGRDFLDNEHVMDYFETICGLGEQAFTEASEYTNENLANKVMDADILPAYNTIMDGYFVSKDDSVLFLNSDPDDFASLARMMKTSPKLKGLFLSSLAPIYGTKLDAVFFENPVKGKEESLLANMVAKNDNKVLVLGLNHKKGFINKFFGENTNNENITRKILSSPACTSDKEYFSLSSKMLIDKTIDSIGKYDVIFVMCPMIAEAARSSDLKQLLSTIETFDQHLGRLINLCRCTGNIIALTSAYGAAEKMLDKHLNIVPHNKSSLVPFVFTNGDLWPKKMQSNFLGVYSSILSTLDSLDTEHKLFYTSLIDPNFTKSKIEESLNDMFLIWKETISDDLIKSFEDNKLNFYSEFSKDEQFLSEKQKYVVLKEIIEVNKKVLLTPEARKKLYNVLIDYVEYNKIDFVGLDINYKKTFQTLFDKEIKMLKLSKLSNKYFDKKIWITNFVRNDEWINSIKFDLLESSKRTFDVDKNEKFSTRVYNEMIPFLFFEKIRKSEVEILKTNDAVSIAQFYELIKEEVRDIFEQYILDKLPVESEDATDEVVEEEKSPEQIATEKAVHSISVYFDYFVEVVDLIRYERDYLESFNRRYKETQEHLAKQNKIYDSTDIFNVPEIALNPLTAKIVSLIRLYKSELKSHAKTEKTENKKTIYKFDMAYSTKIDIAKQSIAYDGEFNEEVNLKKQDEFEKKFAEYVEVYKEFDNTVIEWESDEEKDDEYSMDDETIEYDENGNPIMVDKIDTKIKTRPEYDLTEVWVQKRIDEYNNVDNYKPNIAVDAIKQLDKNKQTSVAKARLRDYSKLSEVWKKTAQSETENNG</sequence>
<dbReference type="GO" id="GO:0005829">
    <property type="term" value="C:cytosol"/>
    <property type="evidence" value="ECO:0007669"/>
    <property type="project" value="TreeGrafter"/>
</dbReference>
<keyword evidence="9" id="KW-0413">Isomerase</keyword>
<keyword evidence="8" id="KW-0464">Manganese</keyword>